<feature type="transmembrane region" description="Helical" evidence="5">
    <location>
        <begin position="139"/>
        <end position="162"/>
    </location>
</feature>
<feature type="transmembrane region" description="Helical" evidence="5">
    <location>
        <begin position="106"/>
        <end position="127"/>
    </location>
</feature>
<dbReference type="EMBL" id="AGEI01000011">
    <property type="protein sequence ID" value="EHR35622.1"/>
    <property type="molecule type" value="Genomic_DNA"/>
</dbReference>
<feature type="transmembrane region" description="Helical" evidence="5">
    <location>
        <begin position="21"/>
        <end position="38"/>
    </location>
</feature>
<evidence type="ECO:0000259" key="6">
    <source>
        <dbReference type="Pfam" id="PF12698"/>
    </source>
</evidence>
<feature type="transmembrane region" description="Helical" evidence="5">
    <location>
        <begin position="169"/>
        <end position="188"/>
    </location>
</feature>
<evidence type="ECO:0000313" key="7">
    <source>
        <dbReference type="EMBL" id="EHR35622.1"/>
    </source>
</evidence>
<dbReference type="InterPro" id="IPR013525">
    <property type="entry name" value="ABC2_TM"/>
</dbReference>
<feature type="transmembrane region" description="Helical" evidence="5">
    <location>
        <begin position="227"/>
        <end position="246"/>
    </location>
</feature>
<dbReference type="Pfam" id="PF12698">
    <property type="entry name" value="ABC2_membrane_3"/>
    <property type="match status" value="1"/>
</dbReference>
<comment type="caution">
    <text evidence="7">The sequence shown here is derived from an EMBL/GenBank/DDBJ whole genome shotgun (WGS) entry which is preliminary data.</text>
</comment>
<feature type="domain" description="ABC-2 type transporter transmembrane" evidence="6">
    <location>
        <begin position="58"/>
        <end position="246"/>
    </location>
</feature>
<proteinExistence type="predicted"/>
<name>H3NLV2_9FIRM</name>
<keyword evidence="2 5" id="KW-0812">Transmembrane</keyword>
<feature type="transmembrane region" description="Helical" evidence="5">
    <location>
        <begin position="58"/>
        <end position="76"/>
    </location>
</feature>
<dbReference type="GO" id="GO:0016020">
    <property type="term" value="C:membrane"/>
    <property type="evidence" value="ECO:0007669"/>
    <property type="project" value="UniProtKB-SubCell"/>
</dbReference>
<keyword evidence="8" id="KW-1185">Reference proteome</keyword>
<dbReference type="STRING" id="883114.HMPREF9709_00313"/>
<dbReference type="GeneID" id="96998325"/>
<organism evidence="7 8">
    <name type="scientific">Helcococcus kunzii ATCC 51366</name>
    <dbReference type="NCBI Taxonomy" id="883114"/>
    <lineage>
        <taxon>Bacteria</taxon>
        <taxon>Bacillati</taxon>
        <taxon>Bacillota</taxon>
        <taxon>Tissierellia</taxon>
        <taxon>Tissierellales</taxon>
        <taxon>Peptoniphilaceae</taxon>
        <taxon>Helcococcus</taxon>
    </lineage>
</organism>
<dbReference type="RefSeq" id="WP_005397274.1">
    <property type="nucleotide sequence ID" value="NZ_JH601088.1"/>
</dbReference>
<comment type="subcellular location">
    <subcellularLocation>
        <location evidence="1">Membrane</location>
        <topology evidence="1">Multi-pass membrane protein</topology>
    </subcellularLocation>
</comment>
<keyword evidence="3 5" id="KW-1133">Transmembrane helix</keyword>
<keyword evidence="4 5" id="KW-0472">Membrane</keyword>
<reference evidence="7 8" key="1">
    <citation type="submission" date="2012-01" db="EMBL/GenBank/DDBJ databases">
        <title>The Genome Sequence of Helcococcus kunzii ATCC 51366.</title>
        <authorList>
            <consortium name="The Broad Institute Genome Sequencing Platform"/>
            <person name="Earl A."/>
            <person name="Ward D."/>
            <person name="Feldgarden M."/>
            <person name="Gevers D."/>
            <person name="Huys G."/>
            <person name="Young S.K."/>
            <person name="Zeng Q."/>
            <person name="Gargeya S."/>
            <person name="Fitzgerald M."/>
            <person name="Haas B."/>
            <person name="Abouelleil A."/>
            <person name="Alvarado L."/>
            <person name="Arachchi H.M."/>
            <person name="Berlin A."/>
            <person name="Chapman S.B."/>
            <person name="Gearin G."/>
            <person name="Goldberg J."/>
            <person name="Griggs A."/>
            <person name="Gujja S."/>
            <person name="Hansen M."/>
            <person name="Heiman D."/>
            <person name="Howarth C."/>
            <person name="Larimer J."/>
            <person name="Lui A."/>
            <person name="MacDonald P.J.P."/>
            <person name="McCowen C."/>
            <person name="Montmayeur A."/>
            <person name="Murphy C."/>
            <person name="Neiman D."/>
            <person name="Pearson M."/>
            <person name="Priest M."/>
            <person name="Roberts A."/>
            <person name="Saif S."/>
            <person name="Shea T."/>
            <person name="Sisk P."/>
            <person name="Stolte C."/>
            <person name="Sykes S."/>
            <person name="Wortman J."/>
            <person name="Nusbaum C."/>
            <person name="Birren B."/>
        </authorList>
    </citation>
    <scope>NUCLEOTIDE SEQUENCE [LARGE SCALE GENOMIC DNA]</scope>
    <source>
        <strain evidence="7 8">ATCC 51366</strain>
    </source>
</reference>
<accession>H3NLV2</accession>
<sequence>MKKKSNFYLIKYELLNCLYNGYSLFFGAIFPMLLFFLISQSVVKDVPQDMRNQVKTVIFLGMSMMVPLAAIFLGHSSTYSNEIEKKIPIRLNLFGISYNRVFTAKLIANSIFLVFCLLIFCSSLFFIDILKPTTSALLVWILVLFVFAGFLMALAHGLASIFKEFGKTYAVSMTIYFAIMILGGMMGIRLSDLPPFLQKVSRYLPTTQMSEYYIDFWAGKSYNAAPLIQSMLFFGSICVIVLLISFRVNRRKNSI</sequence>
<dbReference type="Proteomes" id="UP000004191">
    <property type="component" value="Unassembled WGS sequence"/>
</dbReference>
<evidence type="ECO:0000256" key="1">
    <source>
        <dbReference type="ARBA" id="ARBA00004141"/>
    </source>
</evidence>
<evidence type="ECO:0000256" key="2">
    <source>
        <dbReference type="ARBA" id="ARBA00022692"/>
    </source>
</evidence>
<evidence type="ECO:0000256" key="3">
    <source>
        <dbReference type="ARBA" id="ARBA00022989"/>
    </source>
</evidence>
<protein>
    <recommendedName>
        <fullName evidence="6">ABC-2 type transporter transmembrane domain-containing protein</fullName>
    </recommendedName>
</protein>
<dbReference type="eggNOG" id="COG0842">
    <property type="taxonomic scope" value="Bacteria"/>
</dbReference>
<evidence type="ECO:0000313" key="8">
    <source>
        <dbReference type="Proteomes" id="UP000004191"/>
    </source>
</evidence>
<dbReference type="OrthoDB" id="9797193at2"/>
<evidence type="ECO:0000256" key="5">
    <source>
        <dbReference type="SAM" id="Phobius"/>
    </source>
</evidence>
<dbReference type="GO" id="GO:0140359">
    <property type="term" value="F:ABC-type transporter activity"/>
    <property type="evidence" value="ECO:0007669"/>
    <property type="project" value="InterPro"/>
</dbReference>
<dbReference type="HOGENOM" id="CLU_1088914_0_0_9"/>
<dbReference type="AlphaFoldDB" id="H3NLV2"/>
<evidence type="ECO:0000256" key="4">
    <source>
        <dbReference type="ARBA" id="ARBA00023136"/>
    </source>
</evidence>
<gene>
    <name evidence="7" type="ORF">HMPREF9709_00313</name>
</gene>